<dbReference type="Proteomes" id="UP000184387">
    <property type="component" value="Unassembled WGS sequence"/>
</dbReference>
<name>A0A1M6C8X9_9PROT</name>
<dbReference type="PANTHER" id="PTHR40394:SF2">
    <property type="entry name" value="QUINOL:CYTOCHROME C OXIDOREDUCTASE MEMBRANE PROTEIN"/>
    <property type="match status" value="1"/>
</dbReference>
<evidence type="ECO:0000313" key="2">
    <source>
        <dbReference type="EMBL" id="SHI57487.1"/>
    </source>
</evidence>
<protein>
    <submittedName>
        <fullName evidence="2">Quinol:cytochrome c oxidoreductase membrane protein</fullName>
    </submittedName>
</protein>
<dbReference type="PANTHER" id="PTHR40394">
    <property type="entry name" value="LIPOPROTEIN-RELATED"/>
    <property type="match status" value="1"/>
</dbReference>
<keyword evidence="1" id="KW-0472">Membrane</keyword>
<dbReference type="STRING" id="198092.SAMN02745194_00628"/>
<dbReference type="AlphaFoldDB" id="A0A1M6C8X9"/>
<feature type="transmembrane region" description="Helical" evidence="1">
    <location>
        <begin position="56"/>
        <end position="78"/>
    </location>
</feature>
<dbReference type="InterPro" id="IPR021776">
    <property type="entry name" value="ActD"/>
</dbReference>
<keyword evidence="3" id="KW-1185">Reference proteome</keyword>
<accession>A0A1M6C8X9</accession>
<keyword evidence="1" id="KW-1133">Transmembrane helix</keyword>
<reference evidence="2 3" key="1">
    <citation type="submission" date="2016-11" db="EMBL/GenBank/DDBJ databases">
        <authorList>
            <person name="Jaros S."/>
            <person name="Januszkiewicz K."/>
            <person name="Wedrychowicz H."/>
        </authorList>
    </citation>
    <scope>NUCLEOTIDE SEQUENCE [LARGE SCALE GENOMIC DNA]</scope>
    <source>
        <strain evidence="2 3">DSM 14916</strain>
    </source>
</reference>
<keyword evidence="1" id="KW-0812">Transmembrane</keyword>
<feature type="transmembrane region" description="Helical" evidence="1">
    <location>
        <begin position="98"/>
        <end position="121"/>
    </location>
</feature>
<sequence>MSQPPPFGLMAEFTEADAMTAAVRAARDAGWTCLEAYSPYPVPEAAEALEVSAAPVGYIALAAAAVGAAFSAGAAWYVSVHLYPVNVGGRPPNAWPVFMPTTYLVAILWACAAALIGMLALNGLPRLNHPAFFAHGFNRASEDRFFLFLSAEDPLYAPDAAGRFLRGLSPLRVTEVRSA</sequence>
<dbReference type="EMBL" id="FQZF01000003">
    <property type="protein sequence ID" value="SHI57487.1"/>
    <property type="molecule type" value="Genomic_DNA"/>
</dbReference>
<organism evidence="2 3">
    <name type="scientific">Muricoccus roseus</name>
    <dbReference type="NCBI Taxonomy" id="198092"/>
    <lineage>
        <taxon>Bacteria</taxon>
        <taxon>Pseudomonadati</taxon>
        <taxon>Pseudomonadota</taxon>
        <taxon>Alphaproteobacteria</taxon>
        <taxon>Acetobacterales</taxon>
        <taxon>Roseomonadaceae</taxon>
        <taxon>Muricoccus</taxon>
    </lineage>
</organism>
<evidence type="ECO:0000313" key="3">
    <source>
        <dbReference type="Proteomes" id="UP000184387"/>
    </source>
</evidence>
<dbReference type="Pfam" id="PF11821">
    <property type="entry name" value="ActD"/>
    <property type="match status" value="1"/>
</dbReference>
<proteinExistence type="predicted"/>
<dbReference type="RefSeq" id="WP_073131340.1">
    <property type="nucleotide sequence ID" value="NZ_FQZF01000003.1"/>
</dbReference>
<evidence type="ECO:0000256" key="1">
    <source>
        <dbReference type="SAM" id="Phobius"/>
    </source>
</evidence>
<gene>
    <name evidence="2" type="ORF">SAMN02745194_00628</name>
</gene>